<sequence length="115" mass="12764">MRRHLEQTTDPTMDAPGNSLAGARARGPGLSSEISESAGCAGFLLTKEVLIITHGMIMRRPPEPLIRTAFCERFCMDFSFTLETLRCGMYDDITISQMQPSRTGAVSRAEIRPWV</sequence>
<gene>
    <name evidence="2" type="ORF">TREES_T100015698</name>
</gene>
<reference evidence="3" key="1">
    <citation type="submission" date="2012-07" db="EMBL/GenBank/DDBJ databases">
        <title>Genome of the Chinese tree shrew, a rising model animal genetically related to primates.</title>
        <authorList>
            <person name="Zhang G."/>
            <person name="Fan Y."/>
            <person name="Yao Y."/>
            <person name="Huang Z."/>
        </authorList>
    </citation>
    <scope>NUCLEOTIDE SEQUENCE [LARGE SCALE GENOMIC DNA]</scope>
</reference>
<evidence type="ECO:0000256" key="1">
    <source>
        <dbReference type="SAM" id="MobiDB-lite"/>
    </source>
</evidence>
<reference evidence="3" key="2">
    <citation type="journal article" date="2013" name="Nat. Commun.">
        <title>Genome of the Chinese tree shrew.</title>
        <authorList>
            <person name="Fan Y."/>
            <person name="Huang Z.Y."/>
            <person name="Cao C.C."/>
            <person name="Chen C.S."/>
            <person name="Chen Y.X."/>
            <person name="Fan D.D."/>
            <person name="He J."/>
            <person name="Hou H.L."/>
            <person name="Hu L."/>
            <person name="Hu X.T."/>
            <person name="Jiang X.T."/>
            <person name="Lai R."/>
            <person name="Lang Y.S."/>
            <person name="Liang B."/>
            <person name="Liao S.G."/>
            <person name="Mu D."/>
            <person name="Ma Y.Y."/>
            <person name="Niu Y.Y."/>
            <person name="Sun X.Q."/>
            <person name="Xia J.Q."/>
            <person name="Xiao J."/>
            <person name="Xiong Z.Q."/>
            <person name="Xu L."/>
            <person name="Yang L."/>
            <person name="Zhang Y."/>
            <person name="Zhao W."/>
            <person name="Zhao X.D."/>
            <person name="Zheng Y.T."/>
            <person name="Zhou J.M."/>
            <person name="Zhu Y.B."/>
            <person name="Zhang G.J."/>
            <person name="Wang J."/>
            <person name="Yao Y.G."/>
        </authorList>
    </citation>
    <scope>NUCLEOTIDE SEQUENCE [LARGE SCALE GENOMIC DNA]</scope>
</reference>
<dbReference type="AlphaFoldDB" id="L9LB72"/>
<evidence type="ECO:0000313" key="3">
    <source>
        <dbReference type="Proteomes" id="UP000011518"/>
    </source>
</evidence>
<name>L9LB72_TUPCH</name>
<dbReference type="EMBL" id="KB320477">
    <property type="protein sequence ID" value="ELW70977.1"/>
    <property type="molecule type" value="Genomic_DNA"/>
</dbReference>
<feature type="region of interest" description="Disordered" evidence="1">
    <location>
        <begin position="1"/>
        <end position="35"/>
    </location>
</feature>
<dbReference type="InParanoid" id="L9LB72"/>
<organism evidence="2 3">
    <name type="scientific">Tupaia chinensis</name>
    <name type="common">Chinese tree shrew</name>
    <name type="synonym">Tupaia belangeri chinensis</name>
    <dbReference type="NCBI Taxonomy" id="246437"/>
    <lineage>
        <taxon>Eukaryota</taxon>
        <taxon>Metazoa</taxon>
        <taxon>Chordata</taxon>
        <taxon>Craniata</taxon>
        <taxon>Vertebrata</taxon>
        <taxon>Euteleostomi</taxon>
        <taxon>Mammalia</taxon>
        <taxon>Eutheria</taxon>
        <taxon>Euarchontoglires</taxon>
        <taxon>Scandentia</taxon>
        <taxon>Tupaiidae</taxon>
        <taxon>Tupaia</taxon>
    </lineage>
</organism>
<protein>
    <submittedName>
        <fullName evidence="2">Uncharacterized protein</fullName>
    </submittedName>
</protein>
<dbReference type="Proteomes" id="UP000011518">
    <property type="component" value="Unassembled WGS sequence"/>
</dbReference>
<proteinExistence type="predicted"/>
<evidence type="ECO:0000313" key="2">
    <source>
        <dbReference type="EMBL" id="ELW70977.1"/>
    </source>
</evidence>
<accession>L9LB72</accession>
<keyword evidence="3" id="KW-1185">Reference proteome</keyword>